<dbReference type="AlphaFoldDB" id="A0AAV2ISX3"/>
<dbReference type="InterPro" id="IPR011043">
    <property type="entry name" value="Gal_Oxase/kelch_b-propeller"/>
</dbReference>
<gene>
    <name evidence="1" type="ORF">GSLYS_00022119001</name>
    <name evidence="2" type="ORF">GSLYS_00022321001</name>
</gene>
<dbReference type="EMBL" id="CAXITT010001748">
    <property type="protein sequence ID" value="CAL1548802.1"/>
    <property type="molecule type" value="Genomic_DNA"/>
</dbReference>
<proteinExistence type="predicted"/>
<sequence length="254" mass="29128">NRFCKITSCADCSLHVHLVVFDNELYACGQKSITDTTNKVFVFRRNKWTKVIEITGIRLFLLSYENSILVLNKERKIVSLLKPEESYRLKKNFETLPEKGTFEYALIYGSKLLVFLAENVEGVEETAVHCLDLINKTWTKLDNLKGPAKHLISFQDDETNYIIQRNGNVWRLVGTKDKLVSFKFIGKLWTADRILHGAVLYKDQLTLHGDSPKNYPKATKLVLNEFPYSLNYWGRNGASSNFLPVILAKSCLIS</sequence>
<evidence type="ECO:0000313" key="2">
    <source>
        <dbReference type="EMBL" id="CAL1549004.1"/>
    </source>
</evidence>
<dbReference type="SUPFAM" id="SSF50965">
    <property type="entry name" value="Galactose oxidase, central domain"/>
    <property type="match status" value="1"/>
</dbReference>
<dbReference type="Proteomes" id="UP001497497">
    <property type="component" value="Unassembled WGS sequence"/>
</dbReference>
<protein>
    <submittedName>
        <fullName evidence="1">Uncharacterized protein</fullName>
    </submittedName>
</protein>
<dbReference type="EMBL" id="CAXITT010002846">
    <property type="protein sequence ID" value="CAL1549004.1"/>
    <property type="molecule type" value="Genomic_DNA"/>
</dbReference>
<evidence type="ECO:0000313" key="3">
    <source>
        <dbReference type="Proteomes" id="UP001497497"/>
    </source>
</evidence>
<dbReference type="Gene3D" id="2.120.10.80">
    <property type="entry name" value="Kelch-type beta propeller"/>
    <property type="match status" value="1"/>
</dbReference>
<keyword evidence="3" id="KW-1185">Reference proteome</keyword>
<reference evidence="1 3" key="1">
    <citation type="submission" date="2024-04" db="EMBL/GenBank/DDBJ databases">
        <authorList>
            <consortium name="Genoscope - CEA"/>
            <person name="William W."/>
        </authorList>
    </citation>
    <scope>NUCLEOTIDE SEQUENCE [LARGE SCALE GENOMIC DNA]</scope>
</reference>
<name>A0AAV2ISX3_LYMST</name>
<feature type="non-terminal residue" evidence="1">
    <location>
        <position position="1"/>
    </location>
</feature>
<evidence type="ECO:0000313" key="1">
    <source>
        <dbReference type="EMBL" id="CAL1548802.1"/>
    </source>
</evidence>
<comment type="caution">
    <text evidence="1">The sequence shown here is derived from an EMBL/GenBank/DDBJ whole genome shotgun (WGS) entry which is preliminary data.</text>
</comment>
<dbReference type="InterPro" id="IPR015915">
    <property type="entry name" value="Kelch-typ_b-propeller"/>
</dbReference>
<organism evidence="1 3">
    <name type="scientific">Lymnaea stagnalis</name>
    <name type="common">Great pond snail</name>
    <name type="synonym">Helix stagnalis</name>
    <dbReference type="NCBI Taxonomy" id="6523"/>
    <lineage>
        <taxon>Eukaryota</taxon>
        <taxon>Metazoa</taxon>
        <taxon>Spiralia</taxon>
        <taxon>Lophotrochozoa</taxon>
        <taxon>Mollusca</taxon>
        <taxon>Gastropoda</taxon>
        <taxon>Heterobranchia</taxon>
        <taxon>Euthyneura</taxon>
        <taxon>Panpulmonata</taxon>
        <taxon>Hygrophila</taxon>
        <taxon>Lymnaeoidea</taxon>
        <taxon>Lymnaeidae</taxon>
        <taxon>Lymnaea</taxon>
    </lineage>
</organism>
<accession>A0AAV2ISX3</accession>